<feature type="compositionally biased region" description="Polar residues" evidence="1">
    <location>
        <begin position="18"/>
        <end position="28"/>
    </location>
</feature>
<comment type="caution">
    <text evidence="2">The sequence shown here is derived from an EMBL/GenBank/DDBJ whole genome shotgun (WGS) entry which is preliminary data.</text>
</comment>
<protein>
    <submittedName>
        <fullName evidence="2">Uncharacterized protein</fullName>
    </submittedName>
</protein>
<feature type="region of interest" description="Disordered" evidence="1">
    <location>
        <begin position="1"/>
        <end position="28"/>
    </location>
</feature>
<evidence type="ECO:0000313" key="3">
    <source>
        <dbReference type="Proteomes" id="UP001157017"/>
    </source>
</evidence>
<dbReference type="Proteomes" id="UP001157017">
    <property type="component" value="Unassembled WGS sequence"/>
</dbReference>
<dbReference type="EMBL" id="BSUZ01000001">
    <property type="protein sequence ID" value="GMA86298.1"/>
    <property type="molecule type" value="Genomic_DNA"/>
</dbReference>
<sequence>MASSSRRPSLAHDKAASQRLTVTQPSLTGTGVAIAPGATGSNSVACPAGSLLTGGGHSTSGYDIITTDSFFSGNTWTVIGKNTGTTSQTLRAVARCTSGA</sequence>
<evidence type="ECO:0000313" key="2">
    <source>
        <dbReference type="EMBL" id="GMA86298.1"/>
    </source>
</evidence>
<name>A0ABQ6JFU4_9ACTN</name>
<keyword evidence="3" id="KW-1185">Reference proteome</keyword>
<evidence type="ECO:0000256" key="1">
    <source>
        <dbReference type="SAM" id="MobiDB-lite"/>
    </source>
</evidence>
<gene>
    <name evidence="2" type="ORF">GCM10025868_15480</name>
</gene>
<accession>A0ABQ6JFU4</accession>
<reference evidence="3" key="1">
    <citation type="journal article" date="2019" name="Int. J. Syst. Evol. Microbiol.">
        <title>The Global Catalogue of Microorganisms (GCM) 10K type strain sequencing project: providing services to taxonomists for standard genome sequencing and annotation.</title>
        <authorList>
            <consortium name="The Broad Institute Genomics Platform"/>
            <consortium name="The Broad Institute Genome Sequencing Center for Infectious Disease"/>
            <person name="Wu L."/>
            <person name="Ma J."/>
        </authorList>
    </citation>
    <scope>NUCLEOTIDE SEQUENCE [LARGE SCALE GENOMIC DNA]</scope>
    <source>
        <strain evidence="3">NBRC 108730</strain>
    </source>
</reference>
<proteinExistence type="predicted"/>
<organism evidence="2 3">
    <name type="scientific">Angustibacter aerolatus</name>
    <dbReference type="NCBI Taxonomy" id="1162965"/>
    <lineage>
        <taxon>Bacteria</taxon>
        <taxon>Bacillati</taxon>
        <taxon>Actinomycetota</taxon>
        <taxon>Actinomycetes</taxon>
        <taxon>Kineosporiales</taxon>
        <taxon>Kineosporiaceae</taxon>
    </lineage>
</organism>